<dbReference type="InterPro" id="IPR038109">
    <property type="entry name" value="DNA_bind_recomb_sf"/>
</dbReference>
<feature type="region of interest" description="Disordered" evidence="1">
    <location>
        <begin position="333"/>
        <end position="361"/>
    </location>
</feature>
<dbReference type="CDD" id="cd00338">
    <property type="entry name" value="Ser_Recombinase"/>
    <property type="match status" value="1"/>
</dbReference>
<evidence type="ECO:0000259" key="2">
    <source>
        <dbReference type="PROSITE" id="PS51737"/>
    </source>
</evidence>
<dbReference type="InterPro" id="IPR036162">
    <property type="entry name" value="Resolvase-like_N_sf"/>
</dbReference>
<dbReference type="PROSITE" id="PS51737">
    <property type="entry name" value="RECOMBINASE_DNA_BIND"/>
    <property type="match status" value="1"/>
</dbReference>
<dbReference type="InterPro" id="IPR011109">
    <property type="entry name" value="DNA_bind_recombinase_dom"/>
</dbReference>
<dbReference type="SMART" id="SM00857">
    <property type="entry name" value="Resolvase"/>
    <property type="match status" value="1"/>
</dbReference>
<dbReference type="Pfam" id="PF07508">
    <property type="entry name" value="Recombinase"/>
    <property type="match status" value="1"/>
</dbReference>
<dbReference type="PANTHER" id="PTHR30461:SF23">
    <property type="entry name" value="DNA RECOMBINASE-RELATED"/>
    <property type="match status" value="1"/>
</dbReference>
<feature type="compositionally biased region" description="Basic and acidic residues" evidence="1">
    <location>
        <begin position="764"/>
        <end position="775"/>
    </location>
</feature>
<dbReference type="EMBL" id="BSPG01000002">
    <property type="protein sequence ID" value="GLS42707.1"/>
    <property type="molecule type" value="Genomic_DNA"/>
</dbReference>
<evidence type="ECO:0000256" key="1">
    <source>
        <dbReference type="SAM" id="MobiDB-lite"/>
    </source>
</evidence>
<name>A0ABQ6D371_9HYPH</name>
<feature type="domain" description="Recombinase" evidence="2">
    <location>
        <begin position="207"/>
        <end position="343"/>
    </location>
</feature>
<proteinExistence type="predicted"/>
<dbReference type="SUPFAM" id="SSF53041">
    <property type="entry name" value="Resolvase-like"/>
    <property type="match status" value="1"/>
</dbReference>
<dbReference type="Proteomes" id="UP001156881">
    <property type="component" value="Unassembled WGS sequence"/>
</dbReference>
<dbReference type="InterPro" id="IPR050639">
    <property type="entry name" value="SSR_resolvase"/>
</dbReference>
<comment type="caution">
    <text evidence="3">The sequence shown here is derived from an EMBL/GenBank/DDBJ whole genome shotgun (WGS) entry which is preliminary data.</text>
</comment>
<dbReference type="Gene3D" id="3.40.50.1390">
    <property type="entry name" value="Resolvase, N-terminal catalytic domain"/>
    <property type="match status" value="1"/>
</dbReference>
<dbReference type="Pfam" id="PF00239">
    <property type="entry name" value="Resolvase"/>
    <property type="match status" value="1"/>
</dbReference>
<keyword evidence="4" id="KW-1185">Reference proteome</keyword>
<evidence type="ECO:0000313" key="3">
    <source>
        <dbReference type="EMBL" id="GLS42707.1"/>
    </source>
</evidence>
<dbReference type="InterPro" id="IPR025827">
    <property type="entry name" value="Zn_ribbon_recom_dom"/>
</dbReference>
<reference evidence="4" key="1">
    <citation type="journal article" date="2019" name="Int. J. Syst. Evol. Microbiol.">
        <title>The Global Catalogue of Microorganisms (GCM) 10K type strain sequencing project: providing services to taxonomists for standard genome sequencing and annotation.</title>
        <authorList>
            <consortium name="The Broad Institute Genomics Platform"/>
            <consortium name="The Broad Institute Genome Sequencing Center for Infectious Disease"/>
            <person name="Wu L."/>
            <person name="Ma J."/>
        </authorList>
    </citation>
    <scope>NUCLEOTIDE SEQUENCE [LARGE SCALE GENOMIC DNA]</scope>
    <source>
        <strain evidence="4">NBRC 107710</strain>
    </source>
</reference>
<accession>A0ABQ6D371</accession>
<protein>
    <recommendedName>
        <fullName evidence="2">Recombinase domain-containing protein</fullName>
    </recommendedName>
</protein>
<dbReference type="InterPro" id="IPR006119">
    <property type="entry name" value="Resolv_N"/>
</dbReference>
<dbReference type="PANTHER" id="PTHR30461">
    <property type="entry name" value="DNA-INVERTASE FROM LAMBDOID PROPHAGE"/>
    <property type="match status" value="1"/>
</dbReference>
<feature type="compositionally biased region" description="Basic residues" evidence="1">
    <location>
        <begin position="737"/>
        <end position="748"/>
    </location>
</feature>
<feature type="compositionally biased region" description="Low complexity" evidence="1">
    <location>
        <begin position="339"/>
        <end position="350"/>
    </location>
</feature>
<feature type="region of interest" description="Disordered" evidence="1">
    <location>
        <begin position="730"/>
        <end position="775"/>
    </location>
</feature>
<gene>
    <name evidence="3" type="ORF">GCM10007884_06920</name>
</gene>
<organism evidence="3 4">
    <name type="scientific">Methylobacterium brachythecii</name>
    <dbReference type="NCBI Taxonomy" id="1176177"/>
    <lineage>
        <taxon>Bacteria</taxon>
        <taxon>Pseudomonadati</taxon>
        <taxon>Pseudomonadota</taxon>
        <taxon>Alphaproteobacteria</taxon>
        <taxon>Hyphomicrobiales</taxon>
        <taxon>Methylobacteriaceae</taxon>
        <taxon>Methylobacterium</taxon>
    </lineage>
</organism>
<sequence length="775" mass="85317">MKHKTITKVANLSIVEDVESVMKHSEKSKVKAIVRSLKKYFTSGPNPSEEAGAKKFVVYQRKSPGKEFESSIARQLASTTAYARRHGMIPMPGRHIFADVLRSGATLNERDGFALLLAAIRAGGVDVVLAEDVSRFSRIVGDLAWFWRICRHHGTEVHTANDGLIDLTSIALSGYRADEERRRMLERTRHGVWSCAAKGGMLKTSLCFGYRLTGDPERPLEIDPEAAAVVKRIYRQYVRGADPAAIAESLNRDGVRGPKGNEWLPASIAPSGIDHGILDHFLYIGAEVWGRIETRRDENFKRSRVVRDPSKWIVHHHPDLEILRRPLWDQAQRRRTADRAATQAALAAKPRTPRRAPDAPDGPLLSGLVRCGCGRPMSYGGRPGTLEYLHCSAIFSGENDHPGSILSADVERRVLSFLADHPLAEGGTTTGTAPPVEGAAARKRMADEAEKLRAKGACLEERLSAPPGDSSDGLSPDVVRKMQLRLRLQLSELEDDLAAMPEEAPCAAKVRVEGIDRLEARSASFLGPFPFRVRTDADTTLRQHIRGRIHSVAVTPNGRGKGYGLRIELADGIDRGEGTEASPRTHIEFEVPPSHVGYAADPEFVARLTAAAERKVFALDRKVWKAVEPLFVGLSQKGIDGRALAHAAVFLALTRMPRRRAPACFGPAESLSGQLDAMGSTGVWRRLVEQLQALKWPHAAHLDPAAYDAVRRRGGQDKAAEQLRASAVRLEGEQRPASRRPCKRRIQTARRPLPSFRQGKVARSGKDQNGHRRAS</sequence>
<evidence type="ECO:0000313" key="4">
    <source>
        <dbReference type="Proteomes" id="UP001156881"/>
    </source>
</evidence>
<dbReference type="Gene3D" id="3.90.1750.20">
    <property type="entry name" value="Putative Large Serine Recombinase, Chain B, Domain 2"/>
    <property type="match status" value="1"/>
</dbReference>
<dbReference type="Pfam" id="PF13408">
    <property type="entry name" value="Zn_ribbon_recom"/>
    <property type="match status" value="1"/>
</dbReference>